<dbReference type="InterPro" id="IPR013094">
    <property type="entry name" value="AB_hydrolase_3"/>
</dbReference>
<sequence length="360" mass="39635">MPATLPTTKHEILATGTMAEEFADAWNTYPQPPIPNDINILKKIVQGGLPMMQAKYASTRPATITETEHNITLSNNYTSRVIVCHLTTPEDKPSPLIVLFHGGGHCIAFPEIELDVARALAAAHNATVVLPTVRLAPEDPFPATVKDGWAVVQYLAAEFTTPHDPSNPLFPPQTDLSKGFIVGGTSSGSNLAGAVAPLARDNNLTPPLTGQYLCCGGYIDFTRVPEKYTHLYLSFEQNKTSPILSRDFLLMFRGALKPNPDSPLWAPMLQHHPNDAPGEVKEGLKALPPAYFQACGMDLTRDDSLIYEKVLREECGIATRLDLYSGYPHCWWSNFPELEMSKKRLQDTVDGLGWLLEQSK</sequence>
<evidence type="ECO:0000259" key="2">
    <source>
        <dbReference type="Pfam" id="PF07859"/>
    </source>
</evidence>
<dbReference type="Proteomes" id="UP001212841">
    <property type="component" value="Unassembled WGS sequence"/>
</dbReference>
<reference evidence="3" key="1">
    <citation type="submission" date="2020-05" db="EMBL/GenBank/DDBJ databases">
        <title>Phylogenomic resolution of chytrid fungi.</title>
        <authorList>
            <person name="Stajich J.E."/>
            <person name="Amses K."/>
            <person name="Simmons R."/>
            <person name="Seto K."/>
            <person name="Myers J."/>
            <person name="Bonds A."/>
            <person name="Quandt C.A."/>
            <person name="Barry K."/>
            <person name="Liu P."/>
            <person name="Grigoriev I."/>
            <person name="Longcore J.E."/>
            <person name="James T.Y."/>
        </authorList>
    </citation>
    <scope>NUCLEOTIDE SEQUENCE</scope>
    <source>
        <strain evidence="3">JEL0318</strain>
    </source>
</reference>
<keyword evidence="1" id="KW-0378">Hydrolase</keyword>
<dbReference type="InterPro" id="IPR029058">
    <property type="entry name" value="AB_hydrolase_fold"/>
</dbReference>
<dbReference type="GO" id="GO:0016787">
    <property type="term" value="F:hydrolase activity"/>
    <property type="evidence" value="ECO:0007669"/>
    <property type="project" value="UniProtKB-KW"/>
</dbReference>
<dbReference type="EMBL" id="JADGJD010000297">
    <property type="protein sequence ID" value="KAJ3052415.1"/>
    <property type="molecule type" value="Genomic_DNA"/>
</dbReference>
<name>A0AAD5SKP9_9FUNG</name>
<dbReference type="Gene3D" id="3.40.50.1820">
    <property type="entry name" value="alpha/beta hydrolase"/>
    <property type="match status" value="1"/>
</dbReference>
<protein>
    <recommendedName>
        <fullName evidence="2">Alpha/beta hydrolase fold-3 domain-containing protein</fullName>
    </recommendedName>
</protein>
<dbReference type="PANTHER" id="PTHR48081">
    <property type="entry name" value="AB HYDROLASE SUPERFAMILY PROTEIN C4A8.06C"/>
    <property type="match status" value="1"/>
</dbReference>
<accession>A0AAD5SKP9</accession>
<evidence type="ECO:0000313" key="3">
    <source>
        <dbReference type="EMBL" id="KAJ3052415.1"/>
    </source>
</evidence>
<dbReference type="PANTHER" id="PTHR48081:SF8">
    <property type="entry name" value="ALPHA_BETA HYDROLASE FOLD-3 DOMAIN-CONTAINING PROTEIN-RELATED"/>
    <property type="match status" value="1"/>
</dbReference>
<feature type="domain" description="Alpha/beta hydrolase fold-3" evidence="2">
    <location>
        <begin position="97"/>
        <end position="332"/>
    </location>
</feature>
<dbReference type="Pfam" id="PF07859">
    <property type="entry name" value="Abhydrolase_3"/>
    <property type="match status" value="1"/>
</dbReference>
<evidence type="ECO:0000256" key="1">
    <source>
        <dbReference type="ARBA" id="ARBA00022801"/>
    </source>
</evidence>
<comment type="caution">
    <text evidence="3">The sequence shown here is derived from an EMBL/GenBank/DDBJ whole genome shotgun (WGS) entry which is preliminary data.</text>
</comment>
<organism evidence="3 4">
    <name type="scientific">Rhizophlyctis rosea</name>
    <dbReference type="NCBI Taxonomy" id="64517"/>
    <lineage>
        <taxon>Eukaryota</taxon>
        <taxon>Fungi</taxon>
        <taxon>Fungi incertae sedis</taxon>
        <taxon>Chytridiomycota</taxon>
        <taxon>Chytridiomycota incertae sedis</taxon>
        <taxon>Chytridiomycetes</taxon>
        <taxon>Rhizophlyctidales</taxon>
        <taxon>Rhizophlyctidaceae</taxon>
        <taxon>Rhizophlyctis</taxon>
    </lineage>
</organism>
<proteinExistence type="predicted"/>
<dbReference type="InterPro" id="IPR050300">
    <property type="entry name" value="GDXG_lipolytic_enzyme"/>
</dbReference>
<keyword evidence="4" id="KW-1185">Reference proteome</keyword>
<gene>
    <name evidence="3" type="ORF">HK097_006311</name>
</gene>
<dbReference type="AlphaFoldDB" id="A0AAD5SKP9"/>
<evidence type="ECO:0000313" key="4">
    <source>
        <dbReference type="Proteomes" id="UP001212841"/>
    </source>
</evidence>
<dbReference type="SUPFAM" id="SSF53474">
    <property type="entry name" value="alpha/beta-Hydrolases"/>
    <property type="match status" value="1"/>
</dbReference>